<dbReference type="InterPro" id="IPR036390">
    <property type="entry name" value="WH_DNA-bd_sf"/>
</dbReference>
<sequence length="114" mass="13047">MSDQESAATPQLISKRQLKEAERIFSLLSHPTRLQMLYVLEQQEMNVTQLGALLHLEQSVVSHQLAQLRQHQLVSAHRVGRANFYRLDDPHILDIINEMLAHADHVSRGKPHGE</sequence>
<dbReference type="PANTHER" id="PTHR43132">
    <property type="entry name" value="ARSENICAL RESISTANCE OPERON REPRESSOR ARSR-RELATED"/>
    <property type="match status" value="1"/>
</dbReference>
<evidence type="ECO:0000256" key="1">
    <source>
        <dbReference type="ARBA" id="ARBA00023015"/>
    </source>
</evidence>
<dbReference type="RefSeq" id="WP_027827907.1">
    <property type="nucleotide sequence ID" value="NZ_AUEH01000009.1"/>
</dbReference>
<dbReference type="Gene3D" id="1.10.10.10">
    <property type="entry name" value="Winged helix-like DNA-binding domain superfamily/Winged helix DNA-binding domain"/>
    <property type="match status" value="1"/>
</dbReference>
<feature type="domain" description="HTH arsR-type" evidence="4">
    <location>
        <begin position="13"/>
        <end position="107"/>
    </location>
</feature>
<protein>
    <submittedName>
        <fullName evidence="5">Transcriptional regulator, ArsR family</fullName>
    </submittedName>
</protein>
<dbReference type="GO" id="GO:0003700">
    <property type="term" value="F:DNA-binding transcription factor activity"/>
    <property type="evidence" value="ECO:0007669"/>
    <property type="project" value="InterPro"/>
</dbReference>
<dbReference type="NCBIfam" id="NF033788">
    <property type="entry name" value="HTH_metalloreg"/>
    <property type="match status" value="1"/>
</dbReference>
<keyword evidence="3" id="KW-0804">Transcription</keyword>
<name>A0A0R1XCQ1_9LACO</name>
<comment type="caution">
    <text evidence="5">The sequence shown here is derived from an EMBL/GenBank/DDBJ whole genome shotgun (WGS) entry which is preliminary data.</text>
</comment>
<dbReference type="OrthoDB" id="9794330at2"/>
<evidence type="ECO:0000256" key="3">
    <source>
        <dbReference type="ARBA" id="ARBA00023163"/>
    </source>
</evidence>
<dbReference type="PRINTS" id="PR00778">
    <property type="entry name" value="HTHARSR"/>
</dbReference>
<dbReference type="AlphaFoldDB" id="A0A0R1XCQ1"/>
<gene>
    <name evidence="5" type="ORF">FC91_GL002271</name>
</gene>
<dbReference type="Pfam" id="PF01022">
    <property type="entry name" value="HTH_5"/>
    <property type="match status" value="1"/>
</dbReference>
<dbReference type="InterPro" id="IPR011991">
    <property type="entry name" value="ArsR-like_HTH"/>
</dbReference>
<dbReference type="InterPro" id="IPR036388">
    <property type="entry name" value="WH-like_DNA-bd_sf"/>
</dbReference>
<dbReference type="PANTHER" id="PTHR43132:SF6">
    <property type="entry name" value="HTH-TYPE TRANSCRIPTIONAL REPRESSOR CZRA"/>
    <property type="match status" value="1"/>
</dbReference>
<accession>A0A0R1XCQ1</accession>
<evidence type="ECO:0000313" key="6">
    <source>
        <dbReference type="Proteomes" id="UP000050949"/>
    </source>
</evidence>
<organism evidence="5 6">
    <name type="scientific">Schleiferilactobacillus harbinensis DSM 16991</name>
    <dbReference type="NCBI Taxonomy" id="1122147"/>
    <lineage>
        <taxon>Bacteria</taxon>
        <taxon>Bacillati</taxon>
        <taxon>Bacillota</taxon>
        <taxon>Bacilli</taxon>
        <taxon>Lactobacillales</taxon>
        <taxon>Lactobacillaceae</taxon>
        <taxon>Schleiferilactobacillus</taxon>
    </lineage>
</organism>
<evidence type="ECO:0000256" key="2">
    <source>
        <dbReference type="ARBA" id="ARBA00023125"/>
    </source>
</evidence>
<dbReference type="SMART" id="SM00418">
    <property type="entry name" value="HTH_ARSR"/>
    <property type="match status" value="1"/>
</dbReference>
<dbReference type="GO" id="GO:0003677">
    <property type="term" value="F:DNA binding"/>
    <property type="evidence" value="ECO:0007669"/>
    <property type="project" value="UniProtKB-KW"/>
</dbReference>
<dbReference type="PROSITE" id="PS50987">
    <property type="entry name" value="HTH_ARSR_2"/>
    <property type="match status" value="1"/>
</dbReference>
<dbReference type="Proteomes" id="UP000050949">
    <property type="component" value="Unassembled WGS sequence"/>
</dbReference>
<keyword evidence="2" id="KW-0238">DNA-binding</keyword>
<evidence type="ECO:0000259" key="4">
    <source>
        <dbReference type="PROSITE" id="PS50987"/>
    </source>
</evidence>
<dbReference type="InterPro" id="IPR001845">
    <property type="entry name" value="HTH_ArsR_DNA-bd_dom"/>
</dbReference>
<dbReference type="EMBL" id="AZFW01000039">
    <property type="protein sequence ID" value="KRM27978.1"/>
    <property type="molecule type" value="Genomic_DNA"/>
</dbReference>
<dbReference type="SUPFAM" id="SSF46785">
    <property type="entry name" value="Winged helix' DNA-binding domain"/>
    <property type="match status" value="1"/>
</dbReference>
<dbReference type="CDD" id="cd00090">
    <property type="entry name" value="HTH_ARSR"/>
    <property type="match status" value="1"/>
</dbReference>
<dbReference type="eggNOG" id="COG0640">
    <property type="taxonomic scope" value="Bacteria"/>
</dbReference>
<dbReference type="PATRIC" id="fig|1122147.4.peg.2349"/>
<proteinExistence type="predicted"/>
<keyword evidence="1" id="KW-0805">Transcription regulation</keyword>
<dbReference type="InterPro" id="IPR051011">
    <property type="entry name" value="Metal_resp_trans_reg"/>
</dbReference>
<reference evidence="5 6" key="1">
    <citation type="journal article" date="2015" name="Genome Announc.">
        <title>Expanding the biotechnology potential of lactobacilli through comparative genomics of 213 strains and associated genera.</title>
        <authorList>
            <person name="Sun Z."/>
            <person name="Harris H.M."/>
            <person name="McCann A."/>
            <person name="Guo C."/>
            <person name="Argimon S."/>
            <person name="Zhang W."/>
            <person name="Yang X."/>
            <person name="Jeffery I.B."/>
            <person name="Cooney J.C."/>
            <person name="Kagawa T.F."/>
            <person name="Liu W."/>
            <person name="Song Y."/>
            <person name="Salvetti E."/>
            <person name="Wrobel A."/>
            <person name="Rasinkangas P."/>
            <person name="Parkhill J."/>
            <person name="Rea M.C."/>
            <person name="O'Sullivan O."/>
            <person name="Ritari J."/>
            <person name="Douillard F.P."/>
            <person name="Paul Ross R."/>
            <person name="Yang R."/>
            <person name="Briner A.E."/>
            <person name="Felis G.E."/>
            <person name="de Vos W.M."/>
            <person name="Barrangou R."/>
            <person name="Klaenhammer T.R."/>
            <person name="Caufield P.W."/>
            <person name="Cui Y."/>
            <person name="Zhang H."/>
            <person name="O'Toole P.W."/>
        </authorList>
    </citation>
    <scope>NUCLEOTIDE SEQUENCE [LARGE SCALE GENOMIC DNA]</scope>
    <source>
        <strain evidence="5 6">DSM 16991</strain>
    </source>
</reference>
<evidence type="ECO:0000313" key="5">
    <source>
        <dbReference type="EMBL" id="KRM27978.1"/>
    </source>
</evidence>